<dbReference type="CDD" id="cd07840">
    <property type="entry name" value="STKc_CDK9_like"/>
    <property type="match status" value="1"/>
</dbReference>
<feature type="region of interest" description="Disordered" evidence="14">
    <location>
        <begin position="578"/>
        <end position="606"/>
    </location>
</feature>
<feature type="compositionally biased region" description="Pro residues" evidence="14">
    <location>
        <begin position="71"/>
        <end position="92"/>
    </location>
</feature>
<dbReference type="Pfam" id="PF00069">
    <property type="entry name" value="Pkinase"/>
    <property type="match status" value="1"/>
</dbReference>
<feature type="region of interest" description="Disordered" evidence="14">
    <location>
        <begin position="1"/>
        <end position="152"/>
    </location>
</feature>
<keyword evidence="4" id="KW-0808">Transferase</keyword>
<feature type="compositionally biased region" description="Basic and acidic residues" evidence="14">
    <location>
        <begin position="595"/>
        <end position="606"/>
    </location>
</feature>
<dbReference type="GO" id="GO:0008353">
    <property type="term" value="F:RNA polymerase II CTD heptapeptide repeat kinase activity"/>
    <property type="evidence" value="ECO:0007669"/>
    <property type="project" value="UniProtKB-EC"/>
</dbReference>
<evidence type="ECO:0000256" key="6">
    <source>
        <dbReference type="ARBA" id="ARBA00022777"/>
    </source>
</evidence>
<evidence type="ECO:0000313" key="16">
    <source>
        <dbReference type="EMBL" id="CAH0480547.1"/>
    </source>
</evidence>
<comment type="caution">
    <text evidence="16">The sequence shown here is derived from an EMBL/GenBank/DDBJ whole genome shotgun (WGS) entry which is preliminary data.</text>
</comment>
<keyword evidence="3" id="KW-0723">Serine/threonine-protein kinase</keyword>
<evidence type="ECO:0000259" key="15">
    <source>
        <dbReference type="PROSITE" id="PS50011"/>
    </source>
</evidence>
<dbReference type="PANTHER" id="PTHR24056:SF546">
    <property type="entry name" value="CYCLIN-DEPENDENT KINASE 12"/>
    <property type="match status" value="1"/>
</dbReference>
<evidence type="ECO:0000256" key="7">
    <source>
        <dbReference type="ARBA" id="ARBA00022840"/>
    </source>
</evidence>
<dbReference type="PROSITE" id="PS00107">
    <property type="entry name" value="PROTEIN_KINASE_ATP"/>
    <property type="match status" value="1"/>
</dbReference>
<feature type="compositionally biased region" description="Acidic residues" evidence="14">
    <location>
        <begin position="183"/>
        <end position="192"/>
    </location>
</feature>
<organism evidence="16 17">
    <name type="scientific">Peronospora belbahrii</name>
    <dbReference type="NCBI Taxonomy" id="622444"/>
    <lineage>
        <taxon>Eukaryota</taxon>
        <taxon>Sar</taxon>
        <taxon>Stramenopiles</taxon>
        <taxon>Oomycota</taxon>
        <taxon>Peronosporomycetes</taxon>
        <taxon>Peronosporales</taxon>
        <taxon>Peronosporaceae</taxon>
        <taxon>Peronospora</taxon>
    </lineage>
</organism>
<evidence type="ECO:0000256" key="1">
    <source>
        <dbReference type="ARBA" id="ARBA00006485"/>
    </source>
</evidence>
<dbReference type="InterPro" id="IPR017441">
    <property type="entry name" value="Protein_kinase_ATP_BS"/>
</dbReference>
<comment type="subunit">
    <text evidence="8">May form a complex composed of at least the catalytic subunit CRK2 and a cyclin.</text>
</comment>
<name>A0AAU9L1V4_9STRA</name>
<dbReference type="GO" id="GO:0005524">
    <property type="term" value="F:ATP binding"/>
    <property type="evidence" value="ECO:0007669"/>
    <property type="project" value="UniProtKB-UniRule"/>
</dbReference>
<dbReference type="InterPro" id="IPR000719">
    <property type="entry name" value="Prot_kinase_dom"/>
</dbReference>
<dbReference type="SUPFAM" id="SSF63829">
    <property type="entry name" value="Calcium-dependent phosphotriesterase"/>
    <property type="match status" value="1"/>
</dbReference>
<dbReference type="SMART" id="SM00220">
    <property type="entry name" value="S_TKc"/>
    <property type="match status" value="1"/>
</dbReference>
<dbReference type="PANTHER" id="PTHR24056">
    <property type="entry name" value="CELL DIVISION PROTEIN KINASE"/>
    <property type="match status" value="1"/>
</dbReference>
<comment type="similarity">
    <text evidence="1">Belongs to the protein kinase superfamily. CMGC Ser/Thr protein kinase family. CDC2/CDKX subfamily.</text>
</comment>
<dbReference type="GO" id="GO:0032968">
    <property type="term" value="P:positive regulation of transcription elongation by RNA polymerase II"/>
    <property type="evidence" value="ECO:0007669"/>
    <property type="project" value="TreeGrafter"/>
</dbReference>
<dbReference type="EC" id="2.7.11.23" evidence="2"/>
<evidence type="ECO:0000256" key="12">
    <source>
        <dbReference type="ARBA" id="ARBA00049280"/>
    </source>
</evidence>
<evidence type="ECO:0000313" key="17">
    <source>
        <dbReference type="Proteomes" id="UP001160483"/>
    </source>
</evidence>
<evidence type="ECO:0000256" key="5">
    <source>
        <dbReference type="ARBA" id="ARBA00022741"/>
    </source>
</evidence>
<dbReference type="GO" id="GO:0000307">
    <property type="term" value="C:cyclin-dependent protein kinase holoenzyme complex"/>
    <property type="evidence" value="ECO:0007669"/>
    <property type="project" value="TreeGrafter"/>
</dbReference>
<feature type="compositionally biased region" description="Polar residues" evidence="14">
    <location>
        <begin position="581"/>
        <end position="592"/>
    </location>
</feature>
<dbReference type="AlphaFoldDB" id="A0AAU9L1V4"/>
<comment type="catalytic activity">
    <reaction evidence="12">
        <text>[DNA-directed RNA polymerase] + ATP = phospho-[DNA-directed RNA polymerase] + ADP + H(+)</text>
        <dbReference type="Rhea" id="RHEA:10216"/>
        <dbReference type="Rhea" id="RHEA-COMP:11321"/>
        <dbReference type="Rhea" id="RHEA-COMP:11322"/>
        <dbReference type="ChEBI" id="CHEBI:15378"/>
        <dbReference type="ChEBI" id="CHEBI:30616"/>
        <dbReference type="ChEBI" id="CHEBI:43176"/>
        <dbReference type="ChEBI" id="CHEBI:68546"/>
        <dbReference type="ChEBI" id="CHEBI:456216"/>
        <dbReference type="EC" id="2.7.11.23"/>
    </reaction>
</comment>
<dbReference type="PROSITE" id="PS00108">
    <property type="entry name" value="PROTEIN_KINASE_ST"/>
    <property type="match status" value="1"/>
</dbReference>
<dbReference type="PROSITE" id="PS50011">
    <property type="entry name" value="PROTEIN_KINASE_DOM"/>
    <property type="match status" value="1"/>
</dbReference>
<dbReference type="InterPro" id="IPR008271">
    <property type="entry name" value="Ser/Thr_kinase_AS"/>
</dbReference>
<feature type="binding site" evidence="13">
    <location>
        <position position="277"/>
    </location>
    <ligand>
        <name>ATP</name>
        <dbReference type="ChEBI" id="CHEBI:30616"/>
    </ligand>
</feature>
<dbReference type="Gene3D" id="1.10.510.10">
    <property type="entry name" value="Transferase(Phosphotransferase) domain 1"/>
    <property type="match status" value="1"/>
</dbReference>
<evidence type="ECO:0000256" key="3">
    <source>
        <dbReference type="ARBA" id="ARBA00022527"/>
    </source>
</evidence>
<dbReference type="EMBL" id="CAKKTJ010000324">
    <property type="protein sequence ID" value="CAH0480547.1"/>
    <property type="molecule type" value="Genomic_DNA"/>
</dbReference>
<proteinExistence type="inferred from homology"/>
<dbReference type="SUPFAM" id="SSF56112">
    <property type="entry name" value="Protein kinase-like (PK-like)"/>
    <property type="match status" value="1"/>
</dbReference>
<dbReference type="Pfam" id="PF03088">
    <property type="entry name" value="Str_synth"/>
    <property type="match status" value="1"/>
</dbReference>
<dbReference type="InterPro" id="IPR050108">
    <property type="entry name" value="CDK"/>
</dbReference>
<evidence type="ECO:0000256" key="13">
    <source>
        <dbReference type="PROSITE-ProRule" id="PRU10141"/>
    </source>
</evidence>
<dbReference type="GO" id="GO:0005634">
    <property type="term" value="C:nucleus"/>
    <property type="evidence" value="ECO:0007669"/>
    <property type="project" value="TreeGrafter"/>
</dbReference>
<accession>A0AAU9L1V4</accession>
<feature type="region of interest" description="Disordered" evidence="14">
    <location>
        <begin position="165"/>
        <end position="211"/>
    </location>
</feature>
<evidence type="ECO:0000256" key="10">
    <source>
        <dbReference type="ARBA" id="ARBA00041902"/>
    </source>
</evidence>
<reference evidence="16" key="1">
    <citation type="submission" date="2021-11" db="EMBL/GenBank/DDBJ databases">
        <authorList>
            <person name="Islam A."/>
            <person name="Islam S."/>
            <person name="Flora M.S."/>
            <person name="Rahman M."/>
            <person name="Ziaur R.M."/>
            <person name="Epstein J.H."/>
            <person name="Hassan M."/>
            <person name="Klassen M."/>
            <person name="Woodard K."/>
            <person name="Webb A."/>
            <person name="Webby R.J."/>
            <person name="El Zowalaty M.E."/>
        </authorList>
    </citation>
    <scope>NUCLEOTIDE SEQUENCE</scope>
    <source>
        <strain evidence="16">Pbs3</strain>
    </source>
</reference>
<gene>
    <name evidence="16" type="ORF">PBS003_LOCUS7167</name>
</gene>
<evidence type="ECO:0000256" key="9">
    <source>
        <dbReference type="ARBA" id="ARBA00039612"/>
    </source>
</evidence>
<sequence>MDNAPPAPSSPPLTHPGMEEAIENEESKSMRSCRSALKTQRATRTHPVLSVETVDAITTGKSAPSSNFSSPLPPCPEDPPAPPPPSFTPPKYRPLDEDNEDDMRSVESADEPVGPQSFPTPPPPPSPPIASPMGTPPPPPPPPFSPPSTKITMDLSGALESAVETIGRTKTPPPPPEEKEGSDGEDGDDEREDALQGTELATPDDASSSSVIASMRSAVGEKEIMAMDFVRDVPVKRPRFYIGDIDNYSIIDKVGSGTYGEVFKCQHKLTKDIVALKKLRPDVEKNGFPVTSIREMKILKYLKHPNIVELKEIVSSSAPPKEGKRPPLYFAFEYMEHDLSGLLNHPRVKFTRTQIQCYMRQLLTGIAFMHRNKIIHRDIKASNLLLNNQGMLKVGDFGLSRFWNEVNAKAGRYTNKVVTLWYRPPELLMGSTSYDFSVDVWSIGCIFGELLLGKPILQGKTEIEQLQLTFGFCGMPTEETWPGFFKLPGAENFQIDDKYVCPLRDRFTNFPPHAVDLLEKLLQLDPTKRITAADAMDHDYFWRVQTCKPRDLPKFCVSSTHEYQSKKRHHEEMAAAAAVNGGNTKNSDQPRNVRQRGERSGYRERNDHYRSEAYHHAVVGATSANGTVSMSAKSDYNKGPVVSKSSDPQPFDFAYNLRTIQQQSRYDEAKALVANTELFDDSVMEHLFRNQALSAEDLAVSQDNVAYVGLSDGRLACFRVEADELRNFSRTGRDILECGALDMEPTCGRPLGLVFTAAEPFAKYVNRIPNAELFPGDQVLLVADAYKGVLLFDANGKRTLLFNRVGDEHVNFLNGIAVVKETGDIYVTESSRRFQRNRVVMEFLERLPTGYLLHFDPSNGRVNIEASGLGFPNGLTLDKDASGLLIALMFQNKIVRFDFGTKKIEDFAFLPGEPDNISIEKVGSGANETKVLMVGMVSRNDGGVFSYIKQDVKMRKLLSLQPTWVTVMFVQRLGVFASVDLDTGNIRHVYEASQGQTPIISGAVRFGDHIYLTSWSRASITRIPAALVQ</sequence>
<feature type="domain" description="Protein kinase" evidence="15">
    <location>
        <begin position="248"/>
        <end position="541"/>
    </location>
</feature>
<dbReference type="Proteomes" id="UP001160483">
    <property type="component" value="Unassembled WGS sequence"/>
</dbReference>
<evidence type="ECO:0000256" key="14">
    <source>
        <dbReference type="SAM" id="MobiDB-lite"/>
    </source>
</evidence>
<dbReference type="InterPro" id="IPR011042">
    <property type="entry name" value="6-blade_b-propeller_TolB-like"/>
</dbReference>
<feature type="compositionally biased region" description="Pro residues" evidence="14">
    <location>
        <begin position="118"/>
        <end position="146"/>
    </location>
</feature>
<dbReference type="Gene3D" id="2.120.10.30">
    <property type="entry name" value="TolB, C-terminal domain"/>
    <property type="match status" value="1"/>
</dbReference>
<keyword evidence="5 13" id="KW-0547">Nucleotide-binding</keyword>
<evidence type="ECO:0000256" key="4">
    <source>
        <dbReference type="ARBA" id="ARBA00022679"/>
    </source>
</evidence>
<dbReference type="FunFam" id="1.10.510.10:FF:000415">
    <property type="entry name" value="CMGC/CDK/CRK7 protein kinase, variant"/>
    <property type="match status" value="1"/>
</dbReference>
<evidence type="ECO:0000256" key="11">
    <source>
        <dbReference type="ARBA" id="ARBA00042858"/>
    </source>
</evidence>
<feature type="compositionally biased region" description="Pro residues" evidence="14">
    <location>
        <begin position="1"/>
        <end position="14"/>
    </location>
</feature>
<evidence type="ECO:0000256" key="2">
    <source>
        <dbReference type="ARBA" id="ARBA00012409"/>
    </source>
</evidence>
<keyword evidence="7 13" id="KW-0067">ATP-binding</keyword>
<dbReference type="InterPro" id="IPR018119">
    <property type="entry name" value="Strictosidine_synth_cons-reg"/>
</dbReference>
<protein>
    <recommendedName>
        <fullName evidence="9">Cyclin-dependent kinase 2 homolog</fullName>
        <ecNumber evidence="2">2.7.11.23</ecNumber>
    </recommendedName>
    <alternativeName>
        <fullName evidence="10">Cell division control protein 2 homolog</fullName>
    </alternativeName>
    <alternativeName>
        <fullName evidence="11">cdc2-related kinase 2</fullName>
    </alternativeName>
</protein>
<keyword evidence="6" id="KW-0418">Kinase</keyword>
<feature type="compositionally biased region" description="Polar residues" evidence="14">
    <location>
        <begin position="59"/>
        <end position="70"/>
    </location>
</feature>
<evidence type="ECO:0000256" key="8">
    <source>
        <dbReference type="ARBA" id="ARBA00038543"/>
    </source>
</evidence>
<dbReference type="Gene3D" id="3.30.200.20">
    <property type="entry name" value="Phosphorylase Kinase, domain 1"/>
    <property type="match status" value="1"/>
</dbReference>
<dbReference type="InterPro" id="IPR011009">
    <property type="entry name" value="Kinase-like_dom_sf"/>
</dbReference>